<comment type="caution">
    <text evidence="1">The sequence shown here is derived from an EMBL/GenBank/DDBJ whole genome shotgun (WGS) entry which is preliminary data.</text>
</comment>
<name>A0A0G1XZD1_9BACT</name>
<dbReference type="InterPro" id="IPR035093">
    <property type="entry name" value="RelE/ParE_toxin_dom_sf"/>
</dbReference>
<dbReference type="PANTHER" id="PTHR38813">
    <property type="match status" value="1"/>
</dbReference>
<evidence type="ECO:0000313" key="1">
    <source>
        <dbReference type="EMBL" id="KKW36538.1"/>
    </source>
</evidence>
<sequence>MFQVFISDDAGEFVRSLPKDAREKMKDIFRALQFYPQTKHLRMKKLTGQEVFRIRVGRYRILCEIDGKMCRIDINAINDRKDVYR</sequence>
<organism evidence="1 2">
    <name type="scientific">Candidatus Uhrbacteria bacterium GW2011_GWC2_53_7</name>
    <dbReference type="NCBI Taxonomy" id="1618986"/>
    <lineage>
        <taxon>Bacteria</taxon>
        <taxon>Candidatus Uhriibacteriota</taxon>
    </lineage>
</organism>
<dbReference type="PANTHER" id="PTHR38813:SF1">
    <property type="entry name" value="TOXIN RELE1-RELATED"/>
    <property type="match status" value="1"/>
</dbReference>
<proteinExistence type="predicted"/>
<accession>A0A0G1XZD1</accession>
<dbReference type="Proteomes" id="UP000033865">
    <property type="component" value="Unassembled WGS sequence"/>
</dbReference>
<dbReference type="InterPro" id="IPR052747">
    <property type="entry name" value="TA_system_RelE_toxin"/>
</dbReference>
<dbReference type="EMBL" id="LCRN01000021">
    <property type="protein sequence ID" value="KKW36538.1"/>
    <property type="molecule type" value="Genomic_DNA"/>
</dbReference>
<evidence type="ECO:0000313" key="2">
    <source>
        <dbReference type="Proteomes" id="UP000033865"/>
    </source>
</evidence>
<protein>
    <submittedName>
        <fullName evidence="1">Plasmid stabilization system</fullName>
    </submittedName>
</protein>
<gene>
    <name evidence="1" type="ORF">UY82_C0021G0011</name>
</gene>
<dbReference type="SUPFAM" id="SSF143011">
    <property type="entry name" value="RelE-like"/>
    <property type="match status" value="1"/>
</dbReference>
<dbReference type="Gene3D" id="3.30.2310.20">
    <property type="entry name" value="RelE-like"/>
    <property type="match status" value="1"/>
</dbReference>
<dbReference type="AlphaFoldDB" id="A0A0G1XZD1"/>
<reference evidence="1 2" key="1">
    <citation type="journal article" date="2015" name="Nature">
        <title>rRNA introns, odd ribosomes, and small enigmatic genomes across a large radiation of phyla.</title>
        <authorList>
            <person name="Brown C.T."/>
            <person name="Hug L.A."/>
            <person name="Thomas B.C."/>
            <person name="Sharon I."/>
            <person name="Castelle C.J."/>
            <person name="Singh A."/>
            <person name="Wilkins M.J."/>
            <person name="Williams K.H."/>
            <person name="Banfield J.F."/>
        </authorList>
    </citation>
    <scope>NUCLEOTIDE SEQUENCE [LARGE SCALE GENOMIC DNA]</scope>
</reference>